<keyword evidence="3 7" id="KW-0812">Transmembrane</keyword>
<sequence length="185" mass="21147">MDGAVIVKVVIMALILVLVIVTICTCNKFMVLKTRAENQASQIDIQLARRADLIPNLVEIVKGYAKHEKETLMTVVELRNRMTLADTRNERFEANEALNRASRKVFAVAEQYPELKANTNFLQLQTELSETEDRVSKARQFYNDAATKYNIELQMFPKSILAKIFHLSKLSLLEFGKMENPGIHF</sequence>
<dbReference type="InterPro" id="IPR023353">
    <property type="entry name" value="LemA-like_dom_sf"/>
</dbReference>
<dbReference type="PANTHER" id="PTHR34478">
    <property type="entry name" value="PROTEIN LEMA"/>
    <property type="match status" value="1"/>
</dbReference>
<gene>
    <name evidence="8" type="ORF">LKD28_11600</name>
</gene>
<evidence type="ECO:0000313" key="8">
    <source>
        <dbReference type="EMBL" id="MCC2219660.1"/>
    </source>
</evidence>
<evidence type="ECO:0000256" key="5">
    <source>
        <dbReference type="ARBA" id="ARBA00023136"/>
    </source>
</evidence>
<accession>A0ABS8FR58</accession>
<keyword evidence="6" id="KW-0175">Coiled coil</keyword>
<evidence type="ECO:0000256" key="3">
    <source>
        <dbReference type="ARBA" id="ARBA00022692"/>
    </source>
</evidence>
<proteinExistence type="inferred from homology"/>
<dbReference type="Proteomes" id="UP001198495">
    <property type="component" value="Unassembled WGS sequence"/>
</dbReference>
<comment type="caution">
    <text evidence="8">The sequence shown here is derived from an EMBL/GenBank/DDBJ whole genome shotgun (WGS) entry which is preliminary data.</text>
</comment>
<reference evidence="8 9" key="1">
    <citation type="submission" date="2021-10" db="EMBL/GenBank/DDBJ databases">
        <title>Anaerobic single-cell dispensing facilitates the cultivation of human gut bacteria.</title>
        <authorList>
            <person name="Afrizal A."/>
        </authorList>
    </citation>
    <scope>NUCLEOTIDE SEQUENCE [LARGE SCALE GENOMIC DNA]</scope>
    <source>
        <strain evidence="8 9">CLA-AA-H212</strain>
    </source>
</reference>
<dbReference type="RefSeq" id="WP_021985100.1">
    <property type="nucleotide sequence ID" value="NZ_JAJEQT010000009.1"/>
</dbReference>
<dbReference type="SUPFAM" id="SSF140478">
    <property type="entry name" value="LemA-like"/>
    <property type="match status" value="1"/>
</dbReference>
<dbReference type="Gene3D" id="1.20.1440.20">
    <property type="entry name" value="LemA-like domain"/>
    <property type="match status" value="1"/>
</dbReference>
<keyword evidence="5 7" id="KW-0472">Membrane</keyword>
<feature type="transmembrane region" description="Helical" evidence="7">
    <location>
        <begin position="6"/>
        <end position="26"/>
    </location>
</feature>
<name>A0ABS8FR58_9FIRM</name>
<dbReference type="InterPro" id="IPR007156">
    <property type="entry name" value="MamQ_LemA"/>
</dbReference>
<comment type="subcellular location">
    <subcellularLocation>
        <location evidence="1">Membrane</location>
        <topology evidence="1">Single-pass membrane protein</topology>
    </subcellularLocation>
</comment>
<keyword evidence="9" id="KW-1185">Reference proteome</keyword>
<dbReference type="Pfam" id="PF04011">
    <property type="entry name" value="LemA"/>
    <property type="match status" value="1"/>
</dbReference>
<feature type="coiled-coil region" evidence="6">
    <location>
        <begin position="75"/>
        <end position="104"/>
    </location>
</feature>
<evidence type="ECO:0000256" key="1">
    <source>
        <dbReference type="ARBA" id="ARBA00004167"/>
    </source>
</evidence>
<evidence type="ECO:0000256" key="2">
    <source>
        <dbReference type="ARBA" id="ARBA00008854"/>
    </source>
</evidence>
<evidence type="ECO:0000313" key="9">
    <source>
        <dbReference type="Proteomes" id="UP001198495"/>
    </source>
</evidence>
<dbReference type="EMBL" id="JAJEQT010000009">
    <property type="protein sequence ID" value="MCC2219660.1"/>
    <property type="molecule type" value="Genomic_DNA"/>
</dbReference>
<organism evidence="8 9">
    <name type="scientific">Coprococcus hominis</name>
    <name type="common">ex Arizal et al. 2022</name>
    <dbReference type="NCBI Taxonomy" id="2881262"/>
    <lineage>
        <taxon>Bacteria</taxon>
        <taxon>Bacillati</taxon>
        <taxon>Bacillota</taxon>
        <taxon>Clostridia</taxon>
        <taxon>Lachnospirales</taxon>
        <taxon>Lachnospiraceae</taxon>
        <taxon>Coprococcus</taxon>
    </lineage>
</organism>
<evidence type="ECO:0000256" key="4">
    <source>
        <dbReference type="ARBA" id="ARBA00022989"/>
    </source>
</evidence>
<dbReference type="PANTHER" id="PTHR34478:SF2">
    <property type="entry name" value="MEMBRANE PROTEIN"/>
    <property type="match status" value="1"/>
</dbReference>
<protein>
    <submittedName>
        <fullName evidence="8">LemA family protein</fullName>
    </submittedName>
</protein>
<keyword evidence="4 7" id="KW-1133">Transmembrane helix</keyword>
<comment type="similarity">
    <text evidence="2">Belongs to the LemA family.</text>
</comment>
<evidence type="ECO:0000256" key="7">
    <source>
        <dbReference type="SAM" id="Phobius"/>
    </source>
</evidence>
<evidence type="ECO:0000256" key="6">
    <source>
        <dbReference type="SAM" id="Coils"/>
    </source>
</evidence>